<gene>
    <name evidence="1" type="ORF">NC653_023003</name>
</gene>
<dbReference type="EMBL" id="JAQIZT010000009">
    <property type="protein sequence ID" value="KAJ6984882.1"/>
    <property type="molecule type" value="Genomic_DNA"/>
</dbReference>
<dbReference type="AlphaFoldDB" id="A0AAD6MGF2"/>
<reference evidence="1" key="1">
    <citation type="journal article" date="2023" name="Mol. Ecol. Resour.">
        <title>Chromosome-level genome assembly of a triploid poplar Populus alba 'Berolinensis'.</title>
        <authorList>
            <person name="Chen S."/>
            <person name="Yu Y."/>
            <person name="Wang X."/>
            <person name="Wang S."/>
            <person name="Zhang T."/>
            <person name="Zhou Y."/>
            <person name="He R."/>
            <person name="Meng N."/>
            <person name="Wang Y."/>
            <person name="Liu W."/>
            <person name="Liu Z."/>
            <person name="Liu J."/>
            <person name="Guo Q."/>
            <person name="Huang H."/>
            <person name="Sederoff R.R."/>
            <person name="Wang G."/>
            <person name="Qu G."/>
            <person name="Chen S."/>
        </authorList>
    </citation>
    <scope>NUCLEOTIDE SEQUENCE</scope>
    <source>
        <strain evidence="1">SC-2020</strain>
    </source>
</reference>
<evidence type="ECO:0000313" key="1">
    <source>
        <dbReference type="EMBL" id="KAJ6984882.1"/>
    </source>
</evidence>
<keyword evidence="2" id="KW-1185">Reference proteome</keyword>
<protein>
    <submittedName>
        <fullName evidence="1">Uncharacterized protein</fullName>
    </submittedName>
</protein>
<name>A0AAD6MGF2_9ROSI</name>
<organism evidence="1 2">
    <name type="scientific">Populus alba x Populus x berolinensis</name>
    <dbReference type="NCBI Taxonomy" id="444605"/>
    <lineage>
        <taxon>Eukaryota</taxon>
        <taxon>Viridiplantae</taxon>
        <taxon>Streptophyta</taxon>
        <taxon>Embryophyta</taxon>
        <taxon>Tracheophyta</taxon>
        <taxon>Spermatophyta</taxon>
        <taxon>Magnoliopsida</taxon>
        <taxon>eudicotyledons</taxon>
        <taxon>Gunneridae</taxon>
        <taxon>Pentapetalae</taxon>
        <taxon>rosids</taxon>
        <taxon>fabids</taxon>
        <taxon>Malpighiales</taxon>
        <taxon>Salicaceae</taxon>
        <taxon>Saliceae</taxon>
        <taxon>Populus</taxon>
    </lineage>
</organism>
<proteinExistence type="predicted"/>
<evidence type="ECO:0000313" key="2">
    <source>
        <dbReference type="Proteomes" id="UP001164929"/>
    </source>
</evidence>
<accession>A0AAD6MGF2</accession>
<comment type="caution">
    <text evidence="1">The sequence shown here is derived from an EMBL/GenBank/DDBJ whole genome shotgun (WGS) entry which is preliminary data.</text>
</comment>
<dbReference type="Proteomes" id="UP001164929">
    <property type="component" value="Chromosome 9"/>
</dbReference>
<sequence length="77" mass="8340">MKPLQTASGSHPAELNWTKATASKGMGSFYHPTRLAMHRSAFKQSIIGSEGSFSDNSGASFVMTTTPLVLEFFPVLF</sequence>